<proteinExistence type="predicted"/>
<dbReference type="RefSeq" id="WP_093004342.1">
    <property type="nucleotide sequence ID" value="NZ_FNZZ01000002.1"/>
</dbReference>
<gene>
    <name evidence="2" type="ORF">SAMN05216382_1218</name>
</gene>
<protein>
    <submittedName>
        <fullName evidence="2">Uncharacterized protein</fullName>
    </submittedName>
</protein>
<keyword evidence="3" id="KW-1185">Reference proteome</keyword>
<keyword evidence="1" id="KW-1133">Transmembrane helix</keyword>
<organism evidence="2 3">
    <name type="scientific">Sphingomonas palmae</name>
    <dbReference type="NCBI Taxonomy" id="1855283"/>
    <lineage>
        <taxon>Bacteria</taxon>
        <taxon>Pseudomonadati</taxon>
        <taxon>Pseudomonadota</taxon>
        <taxon>Alphaproteobacteria</taxon>
        <taxon>Sphingomonadales</taxon>
        <taxon>Sphingomonadaceae</taxon>
        <taxon>Sphingomonas</taxon>
    </lineage>
</organism>
<dbReference type="STRING" id="1855283.SAMN05216382_1218"/>
<accession>A0A1H7LDS8</accession>
<name>A0A1H7LDS8_9SPHN</name>
<feature type="transmembrane region" description="Helical" evidence="1">
    <location>
        <begin position="28"/>
        <end position="48"/>
    </location>
</feature>
<evidence type="ECO:0000256" key="1">
    <source>
        <dbReference type="SAM" id="Phobius"/>
    </source>
</evidence>
<keyword evidence="1" id="KW-0812">Transmembrane</keyword>
<feature type="transmembrane region" description="Helical" evidence="1">
    <location>
        <begin position="55"/>
        <end position="78"/>
    </location>
</feature>
<reference evidence="3" key="1">
    <citation type="submission" date="2016-10" db="EMBL/GenBank/DDBJ databases">
        <authorList>
            <person name="Varghese N."/>
            <person name="Submissions S."/>
        </authorList>
    </citation>
    <scope>NUCLEOTIDE SEQUENCE [LARGE SCALE GENOMIC DNA]</scope>
    <source>
        <strain evidence="3">JS21-1</strain>
    </source>
</reference>
<dbReference type="Proteomes" id="UP000199214">
    <property type="component" value="Unassembled WGS sequence"/>
</dbReference>
<evidence type="ECO:0000313" key="2">
    <source>
        <dbReference type="EMBL" id="SEK97114.1"/>
    </source>
</evidence>
<dbReference type="EMBL" id="FNZZ01000002">
    <property type="protein sequence ID" value="SEK97114.1"/>
    <property type="molecule type" value="Genomic_DNA"/>
</dbReference>
<keyword evidence="1" id="KW-0472">Membrane</keyword>
<dbReference type="AlphaFoldDB" id="A0A1H7LDS8"/>
<sequence>MELIALALPLALVGAALGRWTRLHPLVIGGAIGLLPGLLGALAMAGFFAGGPTILIVGGMCFAVGSGIAALGAFGGWLRRMNVERIS</sequence>
<evidence type="ECO:0000313" key="3">
    <source>
        <dbReference type="Proteomes" id="UP000199214"/>
    </source>
</evidence>